<evidence type="ECO:0000313" key="5">
    <source>
        <dbReference type="Proteomes" id="UP000612585"/>
    </source>
</evidence>
<dbReference type="EMBL" id="BOPG01000013">
    <property type="protein sequence ID" value="GIJ54996.1"/>
    <property type="molecule type" value="Genomic_DNA"/>
</dbReference>
<reference evidence="4" key="1">
    <citation type="submission" date="2021-01" db="EMBL/GenBank/DDBJ databases">
        <title>Whole genome shotgun sequence of Virgisporangium aurantiacum NBRC 16421.</title>
        <authorList>
            <person name="Komaki H."/>
            <person name="Tamura T."/>
        </authorList>
    </citation>
    <scope>NUCLEOTIDE SEQUENCE</scope>
    <source>
        <strain evidence="4">NBRC 16421</strain>
    </source>
</reference>
<dbReference type="PANTHER" id="PTHR10039:SF14">
    <property type="entry name" value="NACHT DOMAIN-CONTAINING PROTEIN"/>
    <property type="match status" value="1"/>
</dbReference>
<dbReference type="InterPro" id="IPR027417">
    <property type="entry name" value="P-loop_NTPase"/>
</dbReference>
<dbReference type="Gene3D" id="3.40.50.300">
    <property type="entry name" value="P-loop containing nucleotide triphosphate hydrolases"/>
    <property type="match status" value="1"/>
</dbReference>
<evidence type="ECO:0000256" key="2">
    <source>
        <dbReference type="SAM" id="MobiDB-lite"/>
    </source>
</evidence>
<comment type="caution">
    <text evidence="4">The sequence shown here is derived from an EMBL/GenBank/DDBJ whole genome shotgun (WGS) entry which is preliminary data.</text>
</comment>
<feature type="domain" description="Nephrocystin 3-like N-terminal" evidence="3">
    <location>
        <begin position="22"/>
        <end position="141"/>
    </location>
</feature>
<proteinExistence type="predicted"/>
<dbReference type="Proteomes" id="UP000612585">
    <property type="component" value="Unassembled WGS sequence"/>
</dbReference>
<dbReference type="Pfam" id="PF24883">
    <property type="entry name" value="NPHP3_N"/>
    <property type="match status" value="1"/>
</dbReference>
<feature type="region of interest" description="Disordered" evidence="2">
    <location>
        <begin position="658"/>
        <end position="677"/>
    </location>
</feature>
<evidence type="ECO:0000256" key="1">
    <source>
        <dbReference type="ARBA" id="ARBA00022737"/>
    </source>
</evidence>
<keyword evidence="1" id="KW-0677">Repeat</keyword>
<dbReference type="PANTHER" id="PTHR10039">
    <property type="entry name" value="AMELOGENIN"/>
    <property type="match status" value="1"/>
</dbReference>
<dbReference type="InterPro" id="IPR056884">
    <property type="entry name" value="NPHP3-like_N"/>
</dbReference>
<keyword evidence="5" id="KW-1185">Reference proteome</keyword>
<organism evidence="4 5">
    <name type="scientific">Virgisporangium aurantiacum</name>
    <dbReference type="NCBI Taxonomy" id="175570"/>
    <lineage>
        <taxon>Bacteria</taxon>
        <taxon>Bacillati</taxon>
        <taxon>Actinomycetota</taxon>
        <taxon>Actinomycetes</taxon>
        <taxon>Micromonosporales</taxon>
        <taxon>Micromonosporaceae</taxon>
        <taxon>Virgisporangium</taxon>
    </lineage>
</organism>
<accession>A0A8J3Z4A2</accession>
<dbReference type="SUPFAM" id="SSF52540">
    <property type="entry name" value="P-loop containing nucleoside triphosphate hydrolases"/>
    <property type="match status" value="1"/>
</dbReference>
<dbReference type="RefSeq" id="WP_203991139.1">
    <property type="nucleotide sequence ID" value="NZ_BOPG01000013.1"/>
</dbReference>
<gene>
    <name evidence="4" type="ORF">Vau01_025120</name>
</gene>
<dbReference type="AlphaFoldDB" id="A0A8J3Z4A2"/>
<evidence type="ECO:0000259" key="3">
    <source>
        <dbReference type="Pfam" id="PF24883"/>
    </source>
</evidence>
<evidence type="ECO:0000313" key="4">
    <source>
        <dbReference type="EMBL" id="GIJ54996.1"/>
    </source>
</evidence>
<protein>
    <recommendedName>
        <fullName evidence="3">Nephrocystin 3-like N-terminal domain-containing protein</fullName>
    </recommendedName>
</protein>
<name>A0A8J3Z4A2_9ACTN</name>
<sequence length="1006" mass="110559">MNPFSAVPATAQDAAKDFSGREWILQTIDDWLTYGTERFLLIAGRPGWGKTALAAWLAGAGPTPTNLAAAEILTRLRGRWDAVHFCVARGQNGSVRPDQFSRDLATQLARDPAFAGALLDELAPGSTVAHQQVQVNFGTVIGNTVERLITTQIDAEDVYNRSIRQPLRAMANWTPELSKVILVDSLDEALTVSGTNIVSLIGGSEDFPPGVRFVLTSREDLRVRDALRDVRRLNLDDVRYARQGRRDLEKYIAGRLEPGPARELANKADGNFLYASWVLDELATKGPGKQTISALPRGLPGLYNGYLDRLLQSQGNAWVQRYEPFLGCLTVAAPVAPRTSLPRWLNWRTAVLTSVRRDLNQLIEEVAVPEEGEQGYRLYHRSMVEFLCAETFDDGFGERDNDHYIDPFDQHDRIATHYLSLAGSGWSSCDLYGLLRLVHHLNARVRNAAGRPEANLVADLYRVVLDPRFRDAQLAGLGAIHRTVDDLRSTLEVALDRMSRIDVEPALRCAAEFRRLTTGESLTREVYAAATAGDIRLARRKMLHYTAGPNASAAWNDILQLYVAWEAAENGSVEDVGELIAMTTACFPEISDAILARIALAVGRTGADPAAFLAEFRPPEQALSLLQQFTLAQPLPSEELGTVLDGARDGVDRIEQATRNRDAEPTEPAGAFPGDWTGNPESVAYEARIVAFSLGDTLAHQEGQWLAQKTVTLIESNPYPRYRDIALAALGAVVLRAPDRDWARRQLQRIIRAGLDDEGITFTFDLPALLLAECESRAVPVPQLRDYLGTGLNATDPWGTRLRALSAGAASTFRSGKSDEAVDQLVAASAESVTYSGYGVTATLALIDRCHEFGSGPLADQPRWGPDRQQTLPQLAAAFAERVYDPDFRTDRIALVELHRQWCHGPVPTADQAHERLSRMTDLDTRAAYRHHVAARWSAAGTATAARRVASLVPSALFDSTGLDALLAQAIGFDLRERPQAEVEAIAAVVADSFTTGRPWTFGRWR</sequence>